<keyword evidence="2" id="KW-1185">Reference proteome</keyword>
<organism evidence="1 2">
    <name type="scientific">Parasponia andersonii</name>
    <name type="common">Sponia andersonii</name>
    <dbReference type="NCBI Taxonomy" id="3476"/>
    <lineage>
        <taxon>Eukaryota</taxon>
        <taxon>Viridiplantae</taxon>
        <taxon>Streptophyta</taxon>
        <taxon>Embryophyta</taxon>
        <taxon>Tracheophyta</taxon>
        <taxon>Spermatophyta</taxon>
        <taxon>Magnoliopsida</taxon>
        <taxon>eudicotyledons</taxon>
        <taxon>Gunneridae</taxon>
        <taxon>Pentapetalae</taxon>
        <taxon>rosids</taxon>
        <taxon>fabids</taxon>
        <taxon>Rosales</taxon>
        <taxon>Cannabaceae</taxon>
        <taxon>Parasponia</taxon>
    </lineage>
</organism>
<gene>
    <name evidence="1" type="ORF">PanWU01x14_224560</name>
</gene>
<dbReference type="Proteomes" id="UP000237105">
    <property type="component" value="Unassembled WGS sequence"/>
</dbReference>
<name>A0A2P5BNB9_PARAD</name>
<sequence>MASRQSEMWHCSAKWWRCSATKPRKRCSGITRMKSQCRSAVHMALRHHDINATMPQSHAPGTRALISGIVALGLWSF</sequence>
<accession>A0A2P5BNB9</accession>
<protein>
    <submittedName>
        <fullName evidence="1">Uncharacterized protein</fullName>
    </submittedName>
</protein>
<dbReference type="EMBL" id="JXTB01000248">
    <property type="protein sequence ID" value="PON50260.1"/>
    <property type="molecule type" value="Genomic_DNA"/>
</dbReference>
<comment type="caution">
    <text evidence="1">The sequence shown here is derived from an EMBL/GenBank/DDBJ whole genome shotgun (WGS) entry which is preliminary data.</text>
</comment>
<feature type="non-terminal residue" evidence="1">
    <location>
        <position position="77"/>
    </location>
</feature>
<evidence type="ECO:0000313" key="1">
    <source>
        <dbReference type="EMBL" id="PON50260.1"/>
    </source>
</evidence>
<reference evidence="2" key="1">
    <citation type="submission" date="2016-06" db="EMBL/GenBank/DDBJ databases">
        <title>Parallel loss of symbiosis genes in relatives of nitrogen-fixing non-legume Parasponia.</title>
        <authorList>
            <person name="Van Velzen R."/>
            <person name="Holmer R."/>
            <person name="Bu F."/>
            <person name="Rutten L."/>
            <person name="Van Zeijl A."/>
            <person name="Liu W."/>
            <person name="Santuari L."/>
            <person name="Cao Q."/>
            <person name="Sharma T."/>
            <person name="Shen D."/>
            <person name="Roswanjaya Y."/>
            <person name="Wardhani T."/>
            <person name="Kalhor M.S."/>
            <person name="Jansen J."/>
            <person name="Van den Hoogen J."/>
            <person name="Gungor B."/>
            <person name="Hartog M."/>
            <person name="Hontelez J."/>
            <person name="Verver J."/>
            <person name="Yang W.-C."/>
            <person name="Schijlen E."/>
            <person name="Repin R."/>
            <person name="Schilthuizen M."/>
            <person name="Schranz E."/>
            <person name="Heidstra R."/>
            <person name="Miyata K."/>
            <person name="Fedorova E."/>
            <person name="Kohlen W."/>
            <person name="Bisseling T."/>
            <person name="Smit S."/>
            <person name="Geurts R."/>
        </authorList>
    </citation>
    <scope>NUCLEOTIDE SEQUENCE [LARGE SCALE GENOMIC DNA]</scope>
    <source>
        <strain evidence="2">cv. WU1-14</strain>
    </source>
</reference>
<dbReference type="AlphaFoldDB" id="A0A2P5BNB9"/>
<proteinExistence type="predicted"/>
<evidence type="ECO:0000313" key="2">
    <source>
        <dbReference type="Proteomes" id="UP000237105"/>
    </source>
</evidence>